<dbReference type="PANTHER" id="PTHR42718:SF49">
    <property type="entry name" value="EXPORT PROTEIN"/>
    <property type="match status" value="1"/>
</dbReference>
<evidence type="ECO:0000313" key="7">
    <source>
        <dbReference type="EMBL" id="QVJ03413.1"/>
    </source>
</evidence>
<keyword evidence="3 5" id="KW-1133">Transmembrane helix</keyword>
<dbReference type="Gene3D" id="1.20.1250.20">
    <property type="entry name" value="MFS general substrate transporter like domains"/>
    <property type="match status" value="1"/>
</dbReference>
<dbReference type="PRINTS" id="PR01036">
    <property type="entry name" value="TCRTETB"/>
</dbReference>
<dbReference type="GO" id="GO:0005886">
    <property type="term" value="C:plasma membrane"/>
    <property type="evidence" value="ECO:0007669"/>
    <property type="project" value="UniProtKB-SubCell"/>
</dbReference>
<evidence type="ECO:0000256" key="5">
    <source>
        <dbReference type="SAM" id="Phobius"/>
    </source>
</evidence>
<accession>A0A975LDD2</accession>
<evidence type="ECO:0000259" key="6">
    <source>
        <dbReference type="PROSITE" id="PS50850"/>
    </source>
</evidence>
<evidence type="ECO:0000256" key="3">
    <source>
        <dbReference type="ARBA" id="ARBA00022989"/>
    </source>
</evidence>
<sequence>MLVTVLLSTLLLPLALTGASVALPDIQRDLGVGLTSAQWVVNSYNACFAAFLVSAGSIADAVGRRRVYAFGVALFFVSGLSSLLVQDIGALVALRALGGVGAAAAVAGGGSMLALAFEGPARARAFGLLGTVLGAGTAFGPAVAGLLVENLGWRFAFAGPALVAGAVLLLVTRVPAMRGDGRSVDWLGGALFTAALLTLIGGLVEGPGRGAPVLAGFLAVSAALFGLFAVVERRREEPLVDLGLLANRRFVAYALAAATFMSVLVPLLVYLPSYLINVVGLGAGTTGLWLLLLTVPTLVLPTVGAELAHRFPPTAVVVGALLLMGAGVLGFTTLGPDSTPWTVLLPFLLVGTGVGLTGGMIDGLGLGAVPPERVGTAAGVFNATRLSLETVSIAIVGAALAVLTGGELVGAAFTGALHGVALALGGFVGLVVVAVLVLTRAPRPRVTVDS</sequence>
<keyword evidence="8" id="KW-1185">Reference proteome</keyword>
<dbReference type="SUPFAM" id="SSF103473">
    <property type="entry name" value="MFS general substrate transporter"/>
    <property type="match status" value="1"/>
</dbReference>
<evidence type="ECO:0000313" key="8">
    <source>
        <dbReference type="Proteomes" id="UP000682416"/>
    </source>
</evidence>
<name>A0A975LDD2_9ACTN</name>
<feature type="transmembrane region" description="Helical" evidence="5">
    <location>
        <begin position="153"/>
        <end position="172"/>
    </location>
</feature>
<dbReference type="EMBL" id="CP074402">
    <property type="protein sequence ID" value="QVJ03413.1"/>
    <property type="molecule type" value="Genomic_DNA"/>
</dbReference>
<reference evidence="7" key="1">
    <citation type="submission" date="2021-05" db="EMBL/GenBank/DDBJ databases">
        <authorList>
            <person name="Kaiqin L."/>
            <person name="Jian G."/>
        </authorList>
    </citation>
    <scope>NUCLEOTIDE SEQUENCE</scope>
    <source>
        <strain evidence="7">HDS5</strain>
    </source>
</reference>
<dbReference type="GO" id="GO:0022857">
    <property type="term" value="F:transmembrane transporter activity"/>
    <property type="evidence" value="ECO:0007669"/>
    <property type="project" value="InterPro"/>
</dbReference>
<feature type="domain" description="Major facilitator superfamily (MFS) profile" evidence="6">
    <location>
        <begin position="1"/>
        <end position="443"/>
    </location>
</feature>
<dbReference type="PROSITE" id="PS50850">
    <property type="entry name" value="MFS"/>
    <property type="match status" value="1"/>
</dbReference>
<feature type="transmembrane region" description="Helical" evidence="5">
    <location>
        <begin position="390"/>
        <end position="413"/>
    </location>
</feature>
<proteinExistence type="predicted"/>
<dbReference type="Gene3D" id="1.20.1720.10">
    <property type="entry name" value="Multidrug resistance protein D"/>
    <property type="match status" value="1"/>
</dbReference>
<keyword evidence="4 5" id="KW-0472">Membrane</keyword>
<evidence type="ECO:0000256" key="2">
    <source>
        <dbReference type="ARBA" id="ARBA00022692"/>
    </source>
</evidence>
<feature type="transmembrane region" description="Helical" evidence="5">
    <location>
        <begin position="311"/>
        <end position="331"/>
    </location>
</feature>
<feature type="transmembrane region" description="Helical" evidence="5">
    <location>
        <begin position="92"/>
        <end position="114"/>
    </location>
</feature>
<feature type="transmembrane region" description="Helical" evidence="5">
    <location>
        <begin position="67"/>
        <end position="86"/>
    </location>
</feature>
<gene>
    <name evidence="7" type="ORF">KGD82_25975</name>
</gene>
<dbReference type="Pfam" id="PF07690">
    <property type="entry name" value="MFS_1"/>
    <property type="match status" value="1"/>
</dbReference>
<comment type="subcellular location">
    <subcellularLocation>
        <location evidence="1">Cell membrane</location>
        <topology evidence="1">Multi-pass membrane protein</topology>
    </subcellularLocation>
</comment>
<feature type="transmembrane region" description="Helical" evidence="5">
    <location>
        <begin position="275"/>
        <end position="299"/>
    </location>
</feature>
<evidence type="ECO:0000256" key="1">
    <source>
        <dbReference type="ARBA" id="ARBA00004651"/>
    </source>
</evidence>
<evidence type="ECO:0000256" key="4">
    <source>
        <dbReference type="ARBA" id="ARBA00023136"/>
    </source>
</evidence>
<feature type="transmembrane region" description="Helical" evidence="5">
    <location>
        <begin position="210"/>
        <end position="230"/>
    </location>
</feature>
<feature type="transmembrane region" description="Helical" evidence="5">
    <location>
        <begin position="126"/>
        <end position="147"/>
    </location>
</feature>
<feature type="transmembrane region" description="Helical" evidence="5">
    <location>
        <begin position="343"/>
        <end position="369"/>
    </location>
</feature>
<dbReference type="InterPro" id="IPR036259">
    <property type="entry name" value="MFS_trans_sf"/>
</dbReference>
<dbReference type="AlphaFoldDB" id="A0A975LDD2"/>
<dbReference type="KEGG" id="nec:KGD82_25975"/>
<dbReference type="InterPro" id="IPR020846">
    <property type="entry name" value="MFS_dom"/>
</dbReference>
<dbReference type="Proteomes" id="UP000682416">
    <property type="component" value="Chromosome"/>
</dbReference>
<keyword evidence="2 5" id="KW-0812">Transmembrane</keyword>
<feature type="transmembrane region" description="Helical" evidence="5">
    <location>
        <begin position="419"/>
        <end position="438"/>
    </location>
</feature>
<feature type="transmembrane region" description="Helical" evidence="5">
    <location>
        <begin position="38"/>
        <end position="55"/>
    </location>
</feature>
<organism evidence="7 8">
    <name type="scientific">Nocardiopsis eucommiae</name>
    <dbReference type="NCBI Taxonomy" id="2831970"/>
    <lineage>
        <taxon>Bacteria</taxon>
        <taxon>Bacillati</taxon>
        <taxon>Actinomycetota</taxon>
        <taxon>Actinomycetes</taxon>
        <taxon>Streptosporangiales</taxon>
        <taxon>Nocardiopsidaceae</taxon>
        <taxon>Nocardiopsis</taxon>
    </lineage>
</organism>
<protein>
    <submittedName>
        <fullName evidence="7">MFS transporter</fullName>
    </submittedName>
</protein>
<feature type="transmembrane region" description="Helical" evidence="5">
    <location>
        <begin position="250"/>
        <end position="269"/>
    </location>
</feature>
<feature type="transmembrane region" description="Helical" evidence="5">
    <location>
        <begin position="184"/>
        <end position="204"/>
    </location>
</feature>
<dbReference type="InterPro" id="IPR011701">
    <property type="entry name" value="MFS"/>
</dbReference>
<dbReference type="PANTHER" id="PTHR42718">
    <property type="entry name" value="MAJOR FACILITATOR SUPERFAMILY MULTIDRUG TRANSPORTER MFSC"/>
    <property type="match status" value="1"/>
</dbReference>